<reference evidence="2 3" key="1">
    <citation type="journal article" date="2023" name="Commun. Biol.">
        <title>Genome analysis of Parmales, the sister group of diatoms, reveals the evolutionary specialization of diatoms from phago-mixotrophs to photoautotrophs.</title>
        <authorList>
            <person name="Ban H."/>
            <person name="Sato S."/>
            <person name="Yoshikawa S."/>
            <person name="Yamada K."/>
            <person name="Nakamura Y."/>
            <person name="Ichinomiya M."/>
            <person name="Sato N."/>
            <person name="Blanc-Mathieu R."/>
            <person name="Endo H."/>
            <person name="Kuwata A."/>
            <person name="Ogata H."/>
        </authorList>
    </citation>
    <scope>NUCLEOTIDE SEQUENCE [LARGE SCALE GENOMIC DNA]</scope>
</reference>
<feature type="region of interest" description="Disordered" evidence="1">
    <location>
        <begin position="431"/>
        <end position="529"/>
    </location>
</feature>
<gene>
    <name evidence="2" type="ORF">TeGR_g7272</name>
</gene>
<evidence type="ECO:0000256" key="1">
    <source>
        <dbReference type="SAM" id="MobiDB-lite"/>
    </source>
</evidence>
<feature type="compositionally biased region" description="Basic residues" evidence="1">
    <location>
        <begin position="434"/>
        <end position="451"/>
    </location>
</feature>
<organism evidence="2 3">
    <name type="scientific">Tetraparma gracilis</name>
    <dbReference type="NCBI Taxonomy" id="2962635"/>
    <lineage>
        <taxon>Eukaryota</taxon>
        <taxon>Sar</taxon>
        <taxon>Stramenopiles</taxon>
        <taxon>Ochrophyta</taxon>
        <taxon>Bolidophyceae</taxon>
        <taxon>Parmales</taxon>
        <taxon>Triparmaceae</taxon>
        <taxon>Tetraparma</taxon>
    </lineage>
</organism>
<proteinExistence type="predicted"/>
<dbReference type="Proteomes" id="UP001165060">
    <property type="component" value="Unassembled WGS sequence"/>
</dbReference>
<name>A0ABQ6M3N5_9STRA</name>
<feature type="region of interest" description="Disordered" evidence="1">
    <location>
        <begin position="1"/>
        <end position="30"/>
    </location>
</feature>
<comment type="caution">
    <text evidence="2">The sequence shown here is derived from an EMBL/GenBank/DDBJ whole genome shotgun (WGS) entry which is preliminary data.</text>
</comment>
<evidence type="ECO:0000313" key="3">
    <source>
        <dbReference type="Proteomes" id="UP001165060"/>
    </source>
</evidence>
<protein>
    <submittedName>
        <fullName evidence="2">Uncharacterized protein</fullName>
    </submittedName>
</protein>
<feature type="compositionally biased region" description="Basic residues" evidence="1">
    <location>
        <begin position="461"/>
        <end position="492"/>
    </location>
</feature>
<keyword evidence="3" id="KW-1185">Reference proteome</keyword>
<accession>A0ABQ6M3N5</accession>
<dbReference type="EMBL" id="BRYB01002392">
    <property type="protein sequence ID" value="GMI18983.1"/>
    <property type="molecule type" value="Genomic_DNA"/>
</dbReference>
<evidence type="ECO:0000313" key="2">
    <source>
        <dbReference type="EMBL" id="GMI18983.1"/>
    </source>
</evidence>
<sequence length="529" mass="57724">MDSDDWTDLGSADNLLSVPPCDDPAPASARLTSVSGDSLDLLPGGEYDLLPTPADSARLLFEELPGFDPAFVESAASGGSGKKKRSSKWMRAVIGVSLGLILQERWVHHTSPASSNNYPVDPPAPTYCSNPAVSSIEDVMAQLEAVSQEQEQTMERFQVEAEVEEVKPQVQLLAPPPLRLTLEMPKPTNKTHLPATVAEATQTAPADVNLEVMLRFMHAYTRQVYNAVLQHPVSAHIGNAVILYRPLAYYYYKSIGLALAPYCGEAYHFLADELFPTVRRACSEVMEDSLKPAYAAVCVWTKEEAVPWMKQVGHDSYEFTAPKIEAAVLFVQQDALPWISTKVDDACDAAVPIINDLVVQATTAAVQLKDAGKAAAVASHAKVRDVVEAEATKEFVKAMVSAKESGVDQTIRAASHVQVKWNSYWEEVADSTKGRVKKAKKSGSYTHKKHAEKKETENGGMKKHSGKKKHGGKHSGQSKKHGGKGGKGKKNKMQPNGDQPAEKAGMEGSCKRQKTQQQDSEFEWMKTPQ</sequence>